<evidence type="ECO:0000313" key="3">
    <source>
        <dbReference type="Proteomes" id="UP000038622"/>
    </source>
</evidence>
<keyword evidence="1" id="KW-0175">Coiled coil</keyword>
<evidence type="ECO:0000256" key="1">
    <source>
        <dbReference type="SAM" id="Coils"/>
    </source>
</evidence>
<organism evidence="2 3">
    <name type="scientific">Helicobacter ailurogastricus</name>
    <dbReference type="NCBI Taxonomy" id="1578720"/>
    <lineage>
        <taxon>Bacteria</taxon>
        <taxon>Pseudomonadati</taxon>
        <taxon>Campylobacterota</taxon>
        <taxon>Epsilonproteobacteria</taxon>
        <taxon>Campylobacterales</taxon>
        <taxon>Helicobacteraceae</taxon>
        <taxon>Helicobacter</taxon>
    </lineage>
</organism>
<dbReference type="RefSeq" id="WP_053942115.1">
    <property type="nucleotide sequence ID" value="NZ_CDML01000006.1"/>
</dbReference>
<proteinExistence type="predicted"/>
<evidence type="ECO:0000313" key="2">
    <source>
        <dbReference type="EMBL" id="CRF40443.1"/>
    </source>
</evidence>
<dbReference type="AlphaFoldDB" id="A0A0K2X4Q7"/>
<name>A0A0K2X4Q7_9HELI</name>
<keyword evidence="3" id="KW-1185">Reference proteome</keyword>
<dbReference type="EMBL" id="CDML01000006">
    <property type="protein sequence ID" value="CRF40443.1"/>
    <property type="molecule type" value="Genomic_DNA"/>
</dbReference>
<reference evidence="3" key="1">
    <citation type="submission" date="2014-12" db="EMBL/GenBank/DDBJ databases">
        <authorList>
            <person name="Smet A."/>
        </authorList>
    </citation>
    <scope>NUCLEOTIDE SEQUENCE [LARGE SCALE GENOMIC DNA]</scope>
</reference>
<dbReference type="Proteomes" id="UP000038622">
    <property type="component" value="Unassembled WGS sequence"/>
</dbReference>
<gene>
    <name evidence="2" type="ORF">HAL011_02000</name>
</gene>
<sequence>MKLAKFALACDGVRVTSLEQLKEHFNLLDILEHYQSQTLHRWLRSRGYENELQGVEAMTATTDAEILNALCGVFGIEESKESIQDMLESHKDMQEKEALEAEKEALKAEIASLKAQIQTLQSLPPPPPTPSLEARRKTYNTLKEELLNAKGLVTGKATLKELLMDYADLLEKDKNEIADHLGALATKEDYNEKTFRALLFYVLASPIFKADEIEEVCVEELQTVELYDIAELLSMDWYDKIKKITLDFDTLGTKTYYFGKIVCFFIEDCWHDEVLEVLMDDNEQSLKCIGNLFVADHFKTIEFELQGKYTIHYLELDL</sequence>
<feature type="coiled-coil region" evidence="1">
    <location>
        <begin position="76"/>
        <end position="123"/>
    </location>
</feature>
<dbReference type="OrthoDB" id="5329435at2"/>
<protein>
    <submittedName>
        <fullName evidence="2">Uncharacterized protein</fullName>
    </submittedName>
</protein>
<accession>A0A0K2X4Q7</accession>
<dbReference type="STRING" id="1578720.HAL011_02000"/>